<feature type="transmembrane region" description="Helical" evidence="6">
    <location>
        <begin position="185"/>
        <end position="204"/>
    </location>
</feature>
<dbReference type="PANTHER" id="PTHR30086:SF20">
    <property type="entry name" value="ARGININE EXPORTER PROTEIN ARGO-RELATED"/>
    <property type="match status" value="1"/>
</dbReference>
<gene>
    <name evidence="7" type="ORF">NBZ79_05060</name>
</gene>
<dbReference type="InterPro" id="IPR001123">
    <property type="entry name" value="LeuE-type"/>
</dbReference>
<comment type="subcellular location">
    <subcellularLocation>
        <location evidence="1">Cell membrane</location>
        <topology evidence="1">Multi-pass membrane protein</topology>
    </subcellularLocation>
</comment>
<sequence length="208" mass="22497">MLFELWLSFFLASAALLAIPGPTVMLVVSYALGRGRSTGWWTVPGVTLGDFTAMTVSLLGAGAVLATSATLFTALKIAGAVYLIWLGIKMWRTEPKLDDVQETIKTSSNFSMFWNAYVVTALNPKSIVFFVAFVPQFVDVSAPVFPQFVVLEATFLTLAAVNVAIWAILAGTLRARFRNVKTLRLINRIGGSFLIGAGVLTAAIRRST</sequence>
<dbReference type="EMBL" id="CP098747">
    <property type="protein sequence ID" value="USG62348.1"/>
    <property type="molecule type" value="Genomic_DNA"/>
</dbReference>
<proteinExistence type="predicted"/>
<protein>
    <submittedName>
        <fullName evidence="7">LysE family translocator</fullName>
    </submittedName>
</protein>
<dbReference type="Proteomes" id="UP001056291">
    <property type="component" value="Chromosome"/>
</dbReference>
<feature type="transmembrane region" description="Helical" evidence="6">
    <location>
        <begin position="40"/>
        <end position="65"/>
    </location>
</feature>
<evidence type="ECO:0000313" key="8">
    <source>
        <dbReference type="Proteomes" id="UP001056291"/>
    </source>
</evidence>
<accession>A0ABY4W892</accession>
<organism evidence="7 8">
    <name type="scientific">Sneathiella marina</name>
    <dbReference type="NCBI Taxonomy" id="2950108"/>
    <lineage>
        <taxon>Bacteria</taxon>
        <taxon>Pseudomonadati</taxon>
        <taxon>Pseudomonadota</taxon>
        <taxon>Alphaproteobacteria</taxon>
        <taxon>Sneathiellales</taxon>
        <taxon>Sneathiellaceae</taxon>
        <taxon>Sneathiella</taxon>
    </lineage>
</organism>
<dbReference type="PIRSF" id="PIRSF006324">
    <property type="entry name" value="LeuE"/>
    <property type="match status" value="1"/>
</dbReference>
<feature type="transmembrane region" description="Helical" evidence="6">
    <location>
        <begin position="112"/>
        <end position="133"/>
    </location>
</feature>
<dbReference type="RefSeq" id="WP_251936039.1">
    <property type="nucleotide sequence ID" value="NZ_CP098747.1"/>
</dbReference>
<dbReference type="Pfam" id="PF01810">
    <property type="entry name" value="LysE"/>
    <property type="match status" value="1"/>
</dbReference>
<keyword evidence="5 6" id="KW-0472">Membrane</keyword>
<reference evidence="7" key="1">
    <citation type="submission" date="2022-06" db="EMBL/GenBank/DDBJ databases">
        <title>Sneathiella actinostolidae sp. nov., isolated from a sea anemonein the Western Pacific Ocean.</title>
        <authorList>
            <person name="Wei M.J."/>
        </authorList>
    </citation>
    <scope>NUCLEOTIDE SEQUENCE</scope>
    <source>
        <strain evidence="7">PHK-P5</strain>
    </source>
</reference>
<keyword evidence="3 6" id="KW-0812">Transmembrane</keyword>
<evidence type="ECO:0000256" key="1">
    <source>
        <dbReference type="ARBA" id="ARBA00004651"/>
    </source>
</evidence>
<evidence type="ECO:0000256" key="4">
    <source>
        <dbReference type="ARBA" id="ARBA00022989"/>
    </source>
</evidence>
<evidence type="ECO:0000256" key="2">
    <source>
        <dbReference type="ARBA" id="ARBA00022475"/>
    </source>
</evidence>
<feature type="transmembrane region" description="Helical" evidence="6">
    <location>
        <begin position="6"/>
        <end position="28"/>
    </location>
</feature>
<evidence type="ECO:0000256" key="3">
    <source>
        <dbReference type="ARBA" id="ARBA00022692"/>
    </source>
</evidence>
<keyword evidence="2" id="KW-1003">Cell membrane</keyword>
<name>A0ABY4W892_9PROT</name>
<evidence type="ECO:0000313" key="7">
    <source>
        <dbReference type="EMBL" id="USG62348.1"/>
    </source>
</evidence>
<evidence type="ECO:0000256" key="5">
    <source>
        <dbReference type="ARBA" id="ARBA00023136"/>
    </source>
</evidence>
<keyword evidence="8" id="KW-1185">Reference proteome</keyword>
<evidence type="ECO:0000256" key="6">
    <source>
        <dbReference type="SAM" id="Phobius"/>
    </source>
</evidence>
<dbReference type="PANTHER" id="PTHR30086">
    <property type="entry name" value="ARGININE EXPORTER PROTEIN ARGO"/>
    <property type="match status" value="1"/>
</dbReference>
<feature type="transmembrane region" description="Helical" evidence="6">
    <location>
        <begin position="153"/>
        <end position="173"/>
    </location>
</feature>
<feature type="transmembrane region" description="Helical" evidence="6">
    <location>
        <begin position="71"/>
        <end position="91"/>
    </location>
</feature>
<keyword evidence="4 6" id="KW-1133">Transmembrane helix</keyword>